<accession>A0A6J7EYW3</accession>
<evidence type="ECO:0000256" key="6">
    <source>
        <dbReference type="SAM" id="Phobius"/>
    </source>
</evidence>
<feature type="transmembrane region" description="Helical" evidence="6">
    <location>
        <begin position="46"/>
        <end position="66"/>
    </location>
</feature>
<dbReference type="PANTHER" id="PTHR10057">
    <property type="entry name" value="PERIPHERAL-TYPE BENZODIAZEPINE RECEPTOR"/>
    <property type="match status" value="1"/>
</dbReference>
<dbReference type="InterPro" id="IPR038330">
    <property type="entry name" value="TspO/MBR-related_sf"/>
</dbReference>
<dbReference type="AlphaFoldDB" id="A0A6J7EYW3"/>
<dbReference type="GO" id="GO:0016020">
    <property type="term" value="C:membrane"/>
    <property type="evidence" value="ECO:0007669"/>
    <property type="project" value="UniProtKB-SubCell"/>
</dbReference>
<evidence type="ECO:0000256" key="4">
    <source>
        <dbReference type="ARBA" id="ARBA00022989"/>
    </source>
</evidence>
<dbReference type="InterPro" id="IPR004307">
    <property type="entry name" value="TspO_MBR"/>
</dbReference>
<dbReference type="GO" id="GO:0033013">
    <property type="term" value="P:tetrapyrrole metabolic process"/>
    <property type="evidence" value="ECO:0007669"/>
    <property type="project" value="UniProtKB-ARBA"/>
</dbReference>
<evidence type="ECO:0000256" key="5">
    <source>
        <dbReference type="ARBA" id="ARBA00023136"/>
    </source>
</evidence>
<feature type="transmembrane region" description="Helical" evidence="6">
    <location>
        <begin position="132"/>
        <end position="152"/>
    </location>
</feature>
<dbReference type="Gene3D" id="1.20.1260.100">
    <property type="entry name" value="TspO/MBR protein"/>
    <property type="match status" value="1"/>
</dbReference>
<keyword evidence="3 6" id="KW-0812">Transmembrane</keyword>
<dbReference type="CDD" id="cd15904">
    <property type="entry name" value="TSPO_MBR"/>
    <property type="match status" value="1"/>
</dbReference>
<feature type="transmembrane region" description="Helical" evidence="6">
    <location>
        <begin position="73"/>
        <end position="95"/>
    </location>
</feature>
<evidence type="ECO:0000256" key="1">
    <source>
        <dbReference type="ARBA" id="ARBA00004141"/>
    </source>
</evidence>
<name>A0A6J7EYW3_9ZZZZ</name>
<gene>
    <name evidence="7" type="ORF">UFOPK3482_00779</name>
</gene>
<evidence type="ECO:0000256" key="3">
    <source>
        <dbReference type="ARBA" id="ARBA00022692"/>
    </source>
</evidence>
<reference evidence="7" key="1">
    <citation type="submission" date="2020-05" db="EMBL/GenBank/DDBJ databases">
        <authorList>
            <person name="Chiriac C."/>
            <person name="Salcher M."/>
            <person name="Ghai R."/>
            <person name="Kavagutti S V."/>
        </authorList>
    </citation>
    <scope>NUCLEOTIDE SEQUENCE</scope>
</reference>
<comment type="similarity">
    <text evidence="2">Belongs to the TspO/BZRP family.</text>
</comment>
<sequence length="155" mass="17163">MAPWRIASAIVGILLVLVYAFGANYWNRPDGWYQSLQKPSWQPPGFIFGIIWPYNFIVLGFALYIIASRANPLIVGASLAFAAISIASALRWSYVFYSKHDLHAAEISLLTTAIMTLPVLALAFTQSLKIGIALIPYQLWLFTAAAIAHNYVSNN</sequence>
<evidence type="ECO:0000256" key="2">
    <source>
        <dbReference type="ARBA" id="ARBA00007524"/>
    </source>
</evidence>
<dbReference type="Pfam" id="PF03073">
    <property type="entry name" value="TspO_MBR"/>
    <property type="match status" value="1"/>
</dbReference>
<keyword evidence="5 6" id="KW-0472">Membrane</keyword>
<comment type="subcellular location">
    <subcellularLocation>
        <location evidence="1">Membrane</location>
        <topology evidence="1">Multi-pass membrane protein</topology>
    </subcellularLocation>
</comment>
<keyword evidence="4 6" id="KW-1133">Transmembrane helix</keyword>
<dbReference type="PANTHER" id="PTHR10057:SF0">
    <property type="entry name" value="TRANSLOCATOR PROTEIN"/>
    <property type="match status" value="1"/>
</dbReference>
<evidence type="ECO:0000313" key="7">
    <source>
        <dbReference type="EMBL" id="CAB4886365.1"/>
    </source>
</evidence>
<proteinExistence type="inferred from homology"/>
<protein>
    <submittedName>
        <fullName evidence="7">Unannotated protein</fullName>
    </submittedName>
</protein>
<feature type="transmembrane region" description="Helical" evidence="6">
    <location>
        <begin position="107"/>
        <end position="125"/>
    </location>
</feature>
<dbReference type="EMBL" id="CAFBLZ010000061">
    <property type="protein sequence ID" value="CAB4886365.1"/>
    <property type="molecule type" value="Genomic_DNA"/>
</dbReference>
<organism evidence="7">
    <name type="scientific">freshwater metagenome</name>
    <dbReference type="NCBI Taxonomy" id="449393"/>
    <lineage>
        <taxon>unclassified sequences</taxon>
        <taxon>metagenomes</taxon>
        <taxon>ecological metagenomes</taxon>
    </lineage>
</organism>